<accession>A0A0G0XDM1</accession>
<name>A0A0G0XDM1_9BACT</name>
<proteinExistence type="predicted"/>
<keyword evidence="2" id="KW-0378">Hydrolase</keyword>
<evidence type="ECO:0000313" key="2">
    <source>
        <dbReference type="EMBL" id="KKR85827.1"/>
    </source>
</evidence>
<dbReference type="EMBL" id="LCAE01000032">
    <property type="protein sequence ID" value="KKR85827.1"/>
    <property type="molecule type" value="Genomic_DNA"/>
</dbReference>
<keyword evidence="2" id="KW-0255">Endonuclease</keyword>
<evidence type="ECO:0000313" key="3">
    <source>
        <dbReference type="Proteomes" id="UP000033858"/>
    </source>
</evidence>
<dbReference type="Gene3D" id="3.10.28.10">
    <property type="entry name" value="Homing endonucleases"/>
    <property type="match status" value="1"/>
</dbReference>
<feature type="domain" description="Homing endonuclease LAGLIDADG" evidence="1">
    <location>
        <begin position="188"/>
        <end position="268"/>
    </location>
</feature>
<dbReference type="GO" id="GO:0004519">
    <property type="term" value="F:endonuclease activity"/>
    <property type="evidence" value="ECO:0007669"/>
    <property type="project" value="UniProtKB-KW"/>
</dbReference>
<keyword evidence="2" id="KW-0540">Nuclease</keyword>
<dbReference type="AlphaFoldDB" id="A0A0G0XDM1"/>
<dbReference type="SUPFAM" id="SSF55608">
    <property type="entry name" value="Homing endonucleases"/>
    <property type="match status" value="1"/>
</dbReference>
<dbReference type="Pfam" id="PF14528">
    <property type="entry name" value="LAGLIDADG_3"/>
    <property type="match status" value="1"/>
</dbReference>
<evidence type="ECO:0000259" key="1">
    <source>
        <dbReference type="Pfam" id="PF14528"/>
    </source>
</evidence>
<dbReference type="Proteomes" id="UP000033858">
    <property type="component" value="Unassembled WGS sequence"/>
</dbReference>
<sequence length="320" mass="36871">MIGRGKIWLYAGISENLKLVIDYGFYSVNTELMSISLTENVLSADNQQGTRRFGETPQRLNAKYPSEKEITNKEAILLGILYTDGCLSKKSKNCWRFYVSNTSYEIIQTFKDCMINLFKLEPNRVRISQKLVNGRPFYKAVVDSGLYGSYLTSRYGTFRTLAFKKEDGKKVYPPAKLPFDRHTNLNLISRFLRAAFSCDGGVNLYIGRSKQGYKFLIRNVYLACNHPQLQTDYHRLLKLLSIKSKIIVRDRKILVQGKNNLDKFRKKISFLNGVKITQHSAYWQGWEKNKVLNLALASYGRANSIFNLSKFKDNDIVRSS</sequence>
<protein>
    <submittedName>
        <fullName evidence="2">LAGLIDADG homing endonuclease</fullName>
    </submittedName>
</protein>
<dbReference type="InterPro" id="IPR004860">
    <property type="entry name" value="LAGLIDADG_dom"/>
</dbReference>
<comment type="caution">
    <text evidence="2">The sequence shown here is derived from an EMBL/GenBank/DDBJ whole genome shotgun (WGS) entry which is preliminary data.</text>
</comment>
<organism evidence="2 3">
    <name type="scientific">Candidatus Woesebacteria bacterium GW2011_GWB1_41_10</name>
    <dbReference type="NCBI Taxonomy" id="1618577"/>
    <lineage>
        <taxon>Bacteria</taxon>
        <taxon>Candidatus Woeseibacteriota</taxon>
    </lineage>
</organism>
<dbReference type="InterPro" id="IPR027434">
    <property type="entry name" value="Homing_endonucl"/>
</dbReference>
<gene>
    <name evidence="2" type="ORF">UU32_C0032G0007</name>
</gene>
<reference evidence="2 3" key="1">
    <citation type="journal article" date="2015" name="Nature">
        <title>rRNA introns, odd ribosomes, and small enigmatic genomes across a large radiation of phyla.</title>
        <authorList>
            <person name="Brown C.T."/>
            <person name="Hug L.A."/>
            <person name="Thomas B.C."/>
            <person name="Sharon I."/>
            <person name="Castelle C.J."/>
            <person name="Singh A."/>
            <person name="Wilkins M.J."/>
            <person name="Williams K.H."/>
            <person name="Banfield J.F."/>
        </authorList>
    </citation>
    <scope>NUCLEOTIDE SEQUENCE [LARGE SCALE GENOMIC DNA]</scope>
</reference>